<protein>
    <submittedName>
        <fullName evidence="1">Uncharacterized protein</fullName>
    </submittedName>
</protein>
<sequence length="67" mass="7371">MFLAGIQGPKPLNTRTGALESYVTEVPTSWRVINAEVAETQRTQRKTRKMLRPCNLNGNGNVASAVK</sequence>
<dbReference type="EMBL" id="UOFV01000185">
    <property type="protein sequence ID" value="VAW99673.1"/>
    <property type="molecule type" value="Genomic_DNA"/>
</dbReference>
<gene>
    <name evidence="1" type="ORF">MNBD_GAMMA19-1154</name>
</gene>
<proteinExistence type="predicted"/>
<evidence type="ECO:0000313" key="1">
    <source>
        <dbReference type="EMBL" id="VAW99673.1"/>
    </source>
</evidence>
<name>A0A3B1AIG0_9ZZZZ</name>
<dbReference type="AlphaFoldDB" id="A0A3B1AIG0"/>
<reference evidence="1" key="1">
    <citation type="submission" date="2018-06" db="EMBL/GenBank/DDBJ databases">
        <authorList>
            <person name="Zhirakovskaya E."/>
        </authorList>
    </citation>
    <scope>NUCLEOTIDE SEQUENCE</scope>
</reference>
<organism evidence="1">
    <name type="scientific">hydrothermal vent metagenome</name>
    <dbReference type="NCBI Taxonomy" id="652676"/>
    <lineage>
        <taxon>unclassified sequences</taxon>
        <taxon>metagenomes</taxon>
        <taxon>ecological metagenomes</taxon>
    </lineage>
</organism>
<accession>A0A3B1AIG0</accession>